<dbReference type="Proteomes" id="UP000236161">
    <property type="component" value="Unassembled WGS sequence"/>
</dbReference>
<dbReference type="GO" id="GO:0003677">
    <property type="term" value="F:DNA binding"/>
    <property type="evidence" value="ECO:0007669"/>
    <property type="project" value="UniProtKB-KW"/>
</dbReference>
<keyword evidence="4" id="KW-0539">Nucleus</keyword>
<dbReference type="PROSITE" id="PS51293">
    <property type="entry name" value="SANT"/>
    <property type="match status" value="1"/>
</dbReference>
<organism evidence="10 11">
    <name type="scientific">Apostasia shenzhenica</name>
    <dbReference type="NCBI Taxonomy" id="1088818"/>
    <lineage>
        <taxon>Eukaryota</taxon>
        <taxon>Viridiplantae</taxon>
        <taxon>Streptophyta</taxon>
        <taxon>Embryophyta</taxon>
        <taxon>Tracheophyta</taxon>
        <taxon>Spermatophyta</taxon>
        <taxon>Magnoliopsida</taxon>
        <taxon>Liliopsida</taxon>
        <taxon>Asparagales</taxon>
        <taxon>Orchidaceae</taxon>
        <taxon>Apostasioideae</taxon>
        <taxon>Apostasia</taxon>
    </lineage>
</organism>
<dbReference type="Pfam" id="PF00249">
    <property type="entry name" value="Myb_DNA-binding"/>
    <property type="match status" value="1"/>
</dbReference>
<dbReference type="STRING" id="1088818.A0A2I0AJS8"/>
<evidence type="ECO:0000256" key="3">
    <source>
        <dbReference type="ARBA" id="ARBA00023163"/>
    </source>
</evidence>
<keyword evidence="3" id="KW-0804">Transcription</keyword>
<dbReference type="InterPro" id="IPR036388">
    <property type="entry name" value="WH-like_DNA-bd_sf"/>
</dbReference>
<dbReference type="Gene3D" id="1.10.10.10">
    <property type="entry name" value="Winged helix-like DNA-binding domain superfamily/Winged helix DNA-binding domain"/>
    <property type="match status" value="1"/>
</dbReference>
<reference evidence="10 11" key="1">
    <citation type="journal article" date="2017" name="Nature">
        <title>The Apostasia genome and the evolution of orchids.</title>
        <authorList>
            <person name="Zhang G.Q."/>
            <person name="Liu K.W."/>
            <person name="Li Z."/>
            <person name="Lohaus R."/>
            <person name="Hsiao Y.Y."/>
            <person name="Niu S.C."/>
            <person name="Wang J.Y."/>
            <person name="Lin Y.C."/>
            <person name="Xu Q."/>
            <person name="Chen L.J."/>
            <person name="Yoshida K."/>
            <person name="Fujiwara S."/>
            <person name="Wang Z.W."/>
            <person name="Zhang Y.Q."/>
            <person name="Mitsuda N."/>
            <person name="Wang M."/>
            <person name="Liu G.H."/>
            <person name="Pecoraro L."/>
            <person name="Huang H.X."/>
            <person name="Xiao X.J."/>
            <person name="Lin M."/>
            <person name="Wu X.Y."/>
            <person name="Wu W.L."/>
            <person name="Chen Y.Y."/>
            <person name="Chang S.B."/>
            <person name="Sakamoto S."/>
            <person name="Ohme-Takagi M."/>
            <person name="Yagi M."/>
            <person name="Zeng S.J."/>
            <person name="Shen C.Y."/>
            <person name="Yeh C.M."/>
            <person name="Luo Y.B."/>
            <person name="Tsai W.C."/>
            <person name="Van de Peer Y."/>
            <person name="Liu Z.J."/>
        </authorList>
    </citation>
    <scope>NUCLEOTIDE SEQUENCE [LARGE SCALE GENOMIC DNA]</scope>
    <source>
        <strain evidence="11">cv. Shenzhen</strain>
        <tissue evidence="10">Stem</tissue>
    </source>
</reference>
<accession>A0A2I0AJS8</accession>
<dbReference type="FunFam" id="1.10.10.60:FF:000014">
    <property type="entry name" value="SWI/SNF complex subunit SMARCC2 isoform C"/>
    <property type="match status" value="1"/>
</dbReference>
<evidence type="ECO:0000313" key="11">
    <source>
        <dbReference type="Proteomes" id="UP000236161"/>
    </source>
</evidence>
<feature type="coiled-coil region" evidence="5">
    <location>
        <begin position="392"/>
        <end position="445"/>
    </location>
</feature>
<evidence type="ECO:0000259" key="8">
    <source>
        <dbReference type="PROSITE" id="PS50934"/>
    </source>
</evidence>
<dbReference type="InterPro" id="IPR017884">
    <property type="entry name" value="SANT_dom"/>
</dbReference>
<feature type="domain" description="SANT" evidence="9">
    <location>
        <begin position="235"/>
        <end position="286"/>
    </location>
</feature>
<dbReference type="PANTHER" id="PTHR12802:SF44">
    <property type="entry name" value="SWI_SNF COMPLEX SUBUNIT SWI3B"/>
    <property type="match status" value="1"/>
</dbReference>
<feature type="domain" description="SWIRM" evidence="8">
    <location>
        <begin position="71"/>
        <end position="168"/>
    </location>
</feature>
<feature type="region of interest" description="Disordered" evidence="6">
    <location>
        <begin position="294"/>
        <end position="313"/>
    </location>
</feature>
<keyword evidence="5" id="KW-0175">Coiled coil</keyword>
<dbReference type="InterPro" id="IPR001005">
    <property type="entry name" value="SANT/Myb"/>
</dbReference>
<dbReference type="CDD" id="cd00167">
    <property type="entry name" value="SANT"/>
    <property type="match status" value="1"/>
</dbReference>
<keyword evidence="11" id="KW-1185">Reference proteome</keyword>
<dbReference type="FunFam" id="1.10.10.10:FF:000020">
    <property type="entry name" value="SWI/SNF complex subunit SMARCC2 isoform c"/>
    <property type="match status" value="1"/>
</dbReference>
<feature type="compositionally biased region" description="Low complexity" evidence="6">
    <location>
        <begin position="9"/>
        <end position="22"/>
    </location>
</feature>
<proteinExistence type="predicted"/>
<evidence type="ECO:0000256" key="5">
    <source>
        <dbReference type="SAM" id="Coils"/>
    </source>
</evidence>
<gene>
    <name evidence="10" type="primary">SWI3B</name>
    <name evidence="10" type="ORF">AXF42_Ash012090</name>
</gene>
<evidence type="ECO:0000256" key="6">
    <source>
        <dbReference type="SAM" id="MobiDB-lite"/>
    </source>
</evidence>
<evidence type="ECO:0000256" key="1">
    <source>
        <dbReference type="ARBA" id="ARBA00023015"/>
    </source>
</evidence>
<dbReference type="PROSITE" id="PS50934">
    <property type="entry name" value="SWIRM"/>
    <property type="match status" value="1"/>
</dbReference>
<keyword evidence="1" id="KW-0805">Transcription regulation</keyword>
<feature type="compositionally biased region" description="Polar residues" evidence="6">
    <location>
        <begin position="23"/>
        <end position="36"/>
    </location>
</feature>
<dbReference type="SUPFAM" id="SSF46689">
    <property type="entry name" value="Homeodomain-like"/>
    <property type="match status" value="2"/>
</dbReference>
<keyword evidence="2" id="KW-0238">DNA-binding</keyword>
<evidence type="ECO:0000259" key="9">
    <source>
        <dbReference type="PROSITE" id="PS51293"/>
    </source>
</evidence>
<feature type="domain" description="Myb-like" evidence="7">
    <location>
        <begin position="232"/>
        <end position="282"/>
    </location>
</feature>
<protein>
    <submittedName>
        <fullName evidence="10">SWI/SNF complex subunit SWI3B</fullName>
    </submittedName>
</protein>
<dbReference type="EMBL" id="KZ451978">
    <property type="protein sequence ID" value="PKA55798.1"/>
    <property type="molecule type" value="Genomic_DNA"/>
</dbReference>
<evidence type="ECO:0000256" key="2">
    <source>
        <dbReference type="ARBA" id="ARBA00023125"/>
    </source>
</evidence>
<name>A0A2I0AJS8_9ASPA</name>
<dbReference type="InterPro" id="IPR009057">
    <property type="entry name" value="Homeodomain-like_sf"/>
</dbReference>
<dbReference type="OrthoDB" id="118550at2759"/>
<dbReference type="SMART" id="SM00717">
    <property type="entry name" value="SANT"/>
    <property type="match status" value="1"/>
</dbReference>
<dbReference type="PROSITE" id="PS50090">
    <property type="entry name" value="MYB_LIKE"/>
    <property type="match status" value="1"/>
</dbReference>
<evidence type="ECO:0000259" key="7">
    <source>
        <dbReference type="PROSITE" id="PS50090"/>
    </source>
</evidence>
<sequence length="488" mass="53845">MVAPPPPGQSAAASASASSPAAGNQSHPTELSQTPEASLITAEIPAPEPSESVPATASTAPDALPAASYTITIPSCSSWFSWDGIHETERRILPEFFDGKSASRNPSVYKYYRDYIIGRFRANPSRKITFTESRRGLVGDVGSVRRVFDFLEAWGLINYTPSARPLAKEKKDSGETVETKDAPKRICSNCKSLCGTTFFNSEKADMTICSRCFVCGSFRAGLNASDFKRVDVSEETKTEWTDKETLHLLEAILYHGEDWKKVAEYVGSRSERECVARFIKLPFGEQFLGPPEYKENDEVHSGNSNNDIVEPSSKRKHLTPLADASNPVMAQVAFLAAMAGPAVAEAATDAAIAAFDDVDPSIISNSIDERIGLGNQESGEEGTLAENDQTFHEMYKEAAAEAQSQLDKEQQEVEQSISDIVEVQMKEIQDKLVRFEKVEMLLEKEWRQLKHMKDFLFADQLTVLQHKPRLKPPETGNGEKVRTSNSFA</sequence>
<feature type="region of interest" description="Disordered" evidence="6">
    <location>
        <begin position="1"/>
        <end position="59"/>
    </location>
</feature>
<dbReference type="Gene3D" id="1.10.10.60">
    <property type="entry name" value="Homeodomain-like"/>
    <property type="match status" value="1"/>
</dbReference>
<dbReference type="PANTHER" id="PTHR12802">
    <property type="entry name" value="SWI/SNF COMPLEX-RELATED"/>
    <property type="match status" value="1"/>
</dbReference>
<dbReference type="InterPro" id="IPR032451">
    <property type="entry name" value="SMARCC_C"/>
</dbReference>
<dbReference type="InterPro" id="IPR007526">
    <property type="entry name" value="SWIRM"/>
</dbReference>
<feature type="region of interest" description="Disordered" evidence="6">
    <location>
        <begin position="468"/>
        <end position="488"/>
    </location>
</feature>
<evidence type="ECO:0000256" key="4">
    <source>
        <dbReference type="ARBA" id="ARBA00023242"/>
    </source>
</evidence>
<evidence type="ECO:0000313" key="10">
    <source>
        <dbReference type="EMBL" id="PKA55798.1"/>
    </source>
</evidence>
<dbReference type="GO" id="GO:0005634">
    <property type="term" value="C:nucleus"/>
    <property type="evidence" value="ECO:0007669"/>
    <property type="project" value="UniProtKB-ARBA"/>
</dbReference>
<dbReference type="AlphaFoldDB" id="A0A2I0AJS8"/>
<dbReference type="Pfam" id="PF16495">
    <property type="entry name" value="SWIRM-assoc_1"/>
    <property type="match status" value="1"/>
</dbReference>
<dbReference type="Pfam" id="PF04433">
    <property type="entry name" value="SWIRM"/>
    <property type="match status" value="1"/>
</dbReference>